<feature type="non-terminal residue" evidence="2">
    <location>
        <position position="1"/>
    </location>
</feature>
<accession>A0A6J4NSA3</accession>
<dbReference type="EMBL" id="CADCUX010000161">
    <property type="protein sequence ID" value="CAA9395954.1"/>
    <property type="molecule type" value="Genomic_DNA"/>
</dbReference>
<name>A0A6J4NSA3_9BURK</name>
<feature type="compositionally biased region" description="Basic and acidic residues" evidence="1">
    <location>
        <begin position="216"/>
        <end position="233"/>
    </location>
</feature>
<dbReference type="GO" id="GO:0003677">
    <property type="term" value="F:DNA binding"/>
    <property type="evidence" value="ECO:0007669"/>
    <property type="project" value="UniProtKB-KW"/>
</dbReference>
<reference evidence="2" key="1">
    <citation type="submission" date="2020-02" db="EMBL/GenBank/DDBJ databases">
        <authorList>
            <person name="Meier V. D."/>
        </authorList>
    </citation>
    <scope>NUCLEOTIDE SEQUENCE</scope>
    <source>
        <strain evidence="2">AVDCRST_MAG51</strain>
    </source>
</reference>
<evidence type="ECO:0000313" key="2">
    <source>
        <dbReference type="EMBL" id="CAA9395954.1"/>
    </source>
</evidence>
<feature type="compositionally biased region" description="Low complexity" evidence="1">
    <location>
        <begin position="183"/>
        <end position="215"/>
    </location>
</feature>
<evidence type="ECO:0000256" key="1">
    <source>
        <dbReference type="SAM" id="MobiDB-lite"/>
    </source>
</evidence>
<gene>
    <name evidence="2" type="ORF">AVDCRST_MAG51-600</name>
</gene>
<feature type="compositionally biased region" description="Low complexity" evidence="1">
    <location>
        <begin position="113"/>
        <end position="122"/>
    </location>
</feature>
<protein>
    <submittedName>
        <fullName evidence="2">DNA-binding response regulator KdpE</fullName>
    </submittedName>
</protein>
<feature type="compositionally biased region" description="Basic residues" evidence="1">
    <location>
        <begin position="133"/>
        <end position="147"/>
    </location>
</feature>
<proteinExistence type="predicted"/>
<keyword evidence="2" id="KW-0238">DNA-binding</keyword>
<dbReference type="AlphaFoldDB" id="A0A6J4NSA3"/>
<feature type="compositionally biased region" description="Basic residues" evidence="1">
    <location>
        <begin position="29"/>
        <end position="44"/>
    </location>
</feature>
<feature type="non-terminal residue" evidence="2">
    <location>
        <position position="240"/>
    </location>
</feature>
<organism evidence="2">
    <name type="scientific">uncultured Ramlibacter sp</name>
    <dbReference type="NCBI Taxonomy" id="260755"/>
    <lineage>
        <taxon>Bacteria</taxon>
        <taxon>Pseudomonadati</taxon>
        <taxon>Pseudomonadota</taxon>
        <taxon>Betaproteobacteria</taxon>
        <taxon>Burkholderiales</taxon>
        <taxon>Comamonadaceae</taxon>
        <taxon>Ramlibacter</taxon>
        <taxon>environmental samples</taxon>
    </lineage>
</organism>
<sequence length="240" mass="24507">HDITSRATLAAGGRRADPPVPDHVAAGRGARRARGGDRTRRRAAGRQSPCRRVPGRPGAAGRRRVGLHPQAENLDPAAGDRAVGTLAGEAEGRGAGCRRGRLPGQAFRRGRTPRAPAGGAAPCSPDDPGRRVGAAHRRIAHRPHRAHGPPGRNAGAPDRHGMAAAGSHGAPRRPGGDRHPAAARRVGPRAPGAGALPAHLRAATAPEAGAAAPAARSDHDGDGGRLPARDRRAGARPLRL</sequence>
<feature type="region of interest" description="Disordered" evidence="1">
    <location>
        <begin position="1"/>
        <end position="240"/>
    </location>
</feature>
<feature type="compositionally biased region" description="Low complexity" evidence="1">
    <location>
        <begin position="51"/>
        <end position="60"/>
    </location>
</feature>